<evidence type="ECO:0000256" key="4">
    <source>
        <dbReference type="ARBA" id="ARBA00023242"/>
    </source>
</evidence>
<feature type="DNA-binding region" description="DM" evidence="5">
    <location>
        <begin position="27"/>
        <end position="72"/>
    </location>
</feature>
<accession>A0AAN5D510</accession>
<feature type="compositionally biased region" description="Acidic residues" evidence="6">
    <location>
        <begin position="154"/>
        <end position="167"/>
    </location>
</feature>
<dbReference type="Proteomes" id="UP001328107">
    <property type="component" value="Unassembled WGS sequence"/>
</dbReference>
<dbReference type="AlphaFoldDB" id="A0AAN5D510"/>
<organism evidence="8 9">
    <name type="scientific">Pristionchus mayeri</name>
    <dbReference type="NCBI Taxonomy" id="1317129"/>
    <lineage>
        <taxon>Eukaryota</taxon>
        <taxon>Metazoa</taxon>
        <taxon>Ecdysozoa</taxon>
        <taxon>Nematoda</taxon>
        <taxon>Chromadorea</taxon>
        <taxon>Rhabditida</taxon>
        <taxon>Rhabditina</taxon>
        <taxon>Diplogasteromorpha</taxon>
        <taxon>Diplogasteroidea</taxon>
        <taxon>Neodiplogasteridae</taxon>
        <taxon>Pristionchus</taxon>
    </lineage>
</organism>
<dbReference type="SUPFAM" id="SSF82927">
    <property type="entry name" value="Cysteine-rich DNA binding domain, (DM domain)"/>
    <property type="match status" value="2"/>
</dbReference>
<evidence type="ECO:0000256" key="1">
    <source>
        <dbReference type="ARBA" id="ARBA00022723"/>
    </source>
</evidence>
<comment type="caution">
    <text evidence="8">The sequence shown here is derived from an EMBL/GenBank/DDBJ whole genome shotgun (WGS) entry which is preliminary data.</text>
</comment>
<evidence type="ECO:0000313" key="9">
    <source>
        <dbReference type="Proteomes" id="UP001328107"/>
    </source>
</evidence>
<keyword evidence="9" id="KW-1185">Reference proteome</keyword>
<dbReference type="GO" id="GO:0005634">
    <property type="term" value="C:nucleus"/>
    <property type="evidence" value="ECO:0007669"/>
    <property type="project" value="UniProtKB-SubCell"/>
</dbReference>
<proteinExistence type="predicted"/>
<keyword evidence="2 5" id="KW-0862">Zinc</keyword>
<keyword evidence="3 5" id="KW-0238">DNA-binding</keyword>
<name>A0AAN5D510_9BILA</name>
<evidence type="ECO:0000256" key="6">
    <source>
        <dbReference type="SAM" id="MobiDB-lite"/>
    </source>
</evidence>
<dbReference type="GO" id="GO:0046872">
    <property type="term" value="F:metal ion binding"/>
    <property type="evidence" value="ECO:0007669"/>
    <property type="project" value="UniProtKB-KW"/>
</dbReference>
<evidence type="ECO:0000313" key="8">
    <source>
        <dbReference type="EMBL" id="GMR55837.1"/>
    </source>
</evidence>
<keyword evidence="4 5" id="KW-0539">Nucleus</keyword>
<gene>
    <name evidence="8" type="ORF">PMAYCL1PPCAC_26032</name>
</gene>
<evidence type="ECO:0000256" key="3">
    <source>
        <dbReference type="ARBA" id="ARBA00023125"/>
    </source>
</evidence>
<dbReference type="GO" id="GO:0000981">
    <property type="term" value="F:DNA-binding transcription factor activity, RNA polymerase II-specific"/>
    <property type="evidence" value="ECO:0007669"/>
    <property type="project" value="TreeGrafter"/>
</dbReference>
<dbReference type="PROSITE" id="PS40000">
    <property type="entry name" value="DM_1"/>
    <property type="match status" value="1"/>
</dbReference>
<feature type="region of interest" description="Disordered" evidence="6">
    <location>
        <begin position="144"/>
        <end position="183"/>
    </location>
</feature>
<feature type="DNA-binding region" description="DM" evidence="5">
    <location>
        <begin position="102"/>
        <end position="150"/>
    </location>
</feature>
<dbReference type="InterPro" id="IPR001275">
    <property type="entry name" value="DM_DNA-bd"/>
</dbReference>
<dbReference type="Gene3D" id="4.10.1040.10">
    <property type="entry name" value="DM DNA-binding domain"/>
    <property type="match status" value="2"/>
</dbReference>
<dbReference type="InterPro" id="IPR036407">
    <property type="entry name" value="DM_DNA-bd_sf"/>
</dbReference>
<comment type="subcellular location">
    <subcellularLocation>
        <location evidence="5">Nucleus</location>
    </subcellularLocation>
</comment>
<protein>
    <recommendedName>
        <fullName evidence="7">DM domain-containing protein</fullName>
    </recommendedName>
</protein>
<feature type="domain" description="DM" evidence="7">
    <location>
        <begin position="102"/>
        <end position="150"/>
    </location>
</feature>
<dbReference type="PROSITE" id="PS50809">
    <property type="entry name" value="DM_2"/>
    <property type="match status" value="2"/>
</dbReference>
<keyword evidence="1 5" id="KW-0479">Metal-binding</keyword>
<dbReference type="InterPro" id="IPR026607">
    <property type="entry name" value="DMRT"/>
</dbReference>
<evidence type="ECO:0000256" key="5">
    <source>
        <dbReference type="PROSITE-ProRule" id="PRU00070"/>
    </source>
</evidence>
<dbReference type="PANTHER" id="PTHR12322:SF49">
    <property type="entry name" value="DM DOMAIN-CONTAINING PROTEIN"/>
    <property type="match status" value="1"/>
</dbReference>
<sequence>MTMVDQSQSVTFFNYSKQIPKGVKRHCGLCRQHGFKAEISKHACPFKQCTCAKCHLISQRRAIMSSQIRLRRQQDKKFVKTTEPGQAEVFPPTTSANARYLCQKCKNHGILSWKKHHKLMCKFTDCNCPLCVLIDSRRALDSHIKSSRNRSSLDEDSETIVELDGEPDVSTSTSSLSSSGVQTPSLSVLDLQPLTALGFGTTPVRSMAETPSFLPTPPIDQMISNELLMQTLTQQRSPISNPSQVDLAPFYSPVAVPVSSSLAPTTPSPSVNYITFTLPAPPNGISLTVLYHQNQELPSIYNYEPAIPQFNANPSTTIPSLNHFTEIDIHNLVSTLMHSSRVPIF</sequence>
<feature type="domain" description="DM" evidence="7">
    <location>
        <begin position="27"/>
        <end position="72"/>
    </location>
</feature>
<dbReference type="SMART" id="SM00301">
    <property type="entry name" value="DM"/>
    <property type="match status" value="2"/>
</dbReference>
<reference evidence="9" key="1">
    <citation type="submission" date="2022-10" db="EMBL/GenBank/DDBJ databases">
        <title>Genome assembly of Pristionchus species.</title>
        <authorList>
            <person name="Yoshida K."/>
            <person name="Sommer R.J."/>
        </authorList>
    </citation>
    <scope>NUCLEOTIDE SEQUENCE [LARGE SCALE GENOMIC DNA]</scope>
    <source>
        <strain evidence="9">RS5460</strain>
    </source>
</reference>
<feature type="compositionally biased region" description="Low complexity" evidence="6">
    <location>
        <begin position="169"/>
        <end position="183"/>
    </location>
</feature>
<dbReference type="PANTHER" id="PTHR12322">
    <property type="entry name" value="DOUBLESEX AND MAB-3 RELATED TRANSCRIPTION FACTOR DMRT"/>
    <property type="match status" value="1"/>
</dbReference>
<dbReference type="EMBL" id="BTRK01000005">
    <property type="protein sequence ID" value="GMR55837.1"/>
    <property type="molecule type" value="Genomic_DNA"/>
</dbReference>
<dbReference type="GO" id="GO:0007548">
    <property type="term" value="P:sex differentiation"/>
    <property type="evidence" value="ECO:0007669"/>
    <property type="project" value="TreeGrafter"/>
</dbReference>
<evidence type="ECO:0000259" key="7">
    <source>
        <dbReference type="PROSITE" id="PS50809"/>
    </source>
</evidence>
<dbReference type="Pfam" id="PF00751">
    <property type="entry name" value="DM"/>
    <property type="match status" value="2"/>
</dbReference>
<dbReference type="GO" id="GO:0000978">
    <property type="term" value="F:RNA polymerase II cis-regulatory region sequence-specific DNA binding"/>
    <property type="evidence" value="ECO:0007669"/>
    <property type="project" value="TreeGrafter"/>
</dbReference>
<evidence type="ECO:0000256" key="2">
    <source>
        <dbReference type="ARBA" id="ARBA00022833"/>
    </source>
</evidence>